<organism evidence="1 2">
    <name type="scientific">Porites lobata</name>
    <dbReference type="NCBI Taxonomy" id="104759"/>
    <lineage>
        <taxon>Eukaryota</taxon>
        <taxon>Metazoa</taxon>
        <taxon>Cnidaria</taxon>
        <taxon>Anthozoa</taxon>
        <taxon>Hexacorallia</taxon>
        <taxon>Scleractinia</taxon>
        <taxon>Fungiina</taxon>
        <taxon>Poritidae</taxon>
        <taxon>Porites</taxon>
    </lineage>
</organism>
<gene>
    <name evidence="1" type="ORF">PLOB_00022846</name>
</gene>
<evidence type="ECO:0000313" key="2">
    <source>
        <dbReference type="Proteomes" id="UP001159405"/>
    </source>
</evidence>
<keyword evidence="2" id="KW-1185">Reference proteome</keyword>
<accession>A0ABN8NLP5</accession>
<reference evidence="1 2" key="1">
    <citation type="submission" date="2022-05" db="EMBL/GenBank/DDBJ databases">
        <authorList>
            <consortium name="Genoscope - CEA"/>
            <person name="William W."/>
        </authorList>
    </citation>
    <scope>NUCLEOTIDE SEQUENCE [LARGE SCALE GENOMIC DNA]</scope>
</reference>
<protein>
    <submittedName>
        <fullName evidence="1">Uncharacterized protein</fullName>
    </submittedName>
</protein>
<name>A0ABN8NLP5_9CNID</name>
<dbReference type="EMBL" id="CALNXK010000027">
    <property type="protein sequence ID" value="CAH3114315.1"/>
    <property type="molecule type" value="Genomic_DNA"/>
</dbReference>
<sequence length="74" mass="8691">ILSTLQRIAFSFDYSSKRLLAFQECFAYNDGVREEIQRRTKLCTLCDTRWASRADISVHLSYSIQGYCKARIYL</sequence>
<dbReference type="Proteomes" id="UP001159405">
    <property type="component" value="Unassembled WGS sequence"/>
</dbReference>
<proteinExistence type="predicted"/>
<evidence type="ECO:0000313" key="1">
    <source>
        <dbReference type="EMBL" id="CAH3114315.1"/>
    </source>
</evidence>
<comment type="caution">
    <text evidence="1">The sequence shown here is derived from an EMBL/GenBank/DDBJ whole genome shotgun (WGS) entry which is preliminary data.</text>
</comment>
<feature type="non-terminal residue" evidence="1">
    <location>
        <position position="1"/>
    </location>
</feature>